<evidence type="ECO:0000313" key="8">
    <source>
        <dbReference type="Proteomes" id="UP001597343"/>
    </source>
</evidence>
<dbReference type="InterPro" id="IPR036986">
    <property type="entry name" value="S4_RNA-bd_sf"/>
</dbReference>
<evidence type="ECO:0000313" key="7">
    <source>
        <dbReference type="EMBL" id="MFD2168655.1"/>
    </source>
</evidence>
<proteinExistence type="inferred from homology"/>
<comment type="catalytic activity">
    <reaction evidence="1 5">
        <text>a uridine in RNA = a pseudouridine in RNA</text>
        <dbReference type="Rhea" id="RHEA:48348"/>
        <dbReference type="Rhea" id="RHEA-COMP:12068"/>
        <dbReference type="Rhea" id="RHEA-COMP:12069"/>
        <dbReference type="ChEBI" id="CHEBI:65314"/>
        <dbReference type="ChEBI" id="CHEBI:65315"/>
    </reaction>
</comment>
<evidence type="ECO:0000256" key="5">
    <source>
        <dbReference type="RuleBase" id="RU362028"/>
    </source>
</evidence>
<comment type="similarity">
    <text evidence="2 5">Belongs to the pseudouridine synthase RluA family.</text>
</comment>
<organism evidence="7 8">
    <name type="scientific">Tumebacillus lipolyticus</name>
    <dbReference type="NCBI Taxonomy" id="1280370"/>
    <lineage>
        <taxon>Bacteria</taxon>
        <taxon>Bacillati</taxon>
        <taxon>Bacillota</taxon>
        <taxon>Bacilli</taxon>
        <taxon>Bacillales</taxon>
        <taxon>Alicyclobacillaceae</taxon>
        <taxon>Tumebacillus</taxon>
    </lineage>
</organism>
<dbReference type="PROSITE" id="PS01129">
    <property type="entry name" value="PSI_RLU"/>
    <property type="match status" value="1"/>
</dbReference>
<dbReference type="Pfam" id="PF01479">
    <property type="entry name" value="S4"/>
    <property type="match status" value="1"/>
</dbReference>
<dbReference type="InterPro" id="IPR006224">
    <property type="entry name" value="PsdUridine_synth_RluA-like_CS"/>
</dbReference>
<evidence type="ECO:0000256" key="1">
    <source>
        <dbReference type="ARBA" id="ARBA00000073"/>
    </source>
</evidence>
<dbReference type="CDD" id="cd02869">
    <property type="entry name" value="PseudoU_synth_RluA_like"/>
    <property type="match status" value="1"/>
</dbReference>
<dbReference type="InterPro" id="IPR002942">
    <property type="entry name" value="S4_RNA-bd"/>
</dbReference>
<reference evidence="8" key="1">
    <citation type="journal article" date="2019" name="Int. J. Syst. Evol. Microbiol.">
        <title>The Global Catalogue of Microorganisms (GCM) 10K type strain sequencing project: providing services to taxonomists for standard genome sequencing and annotation.</title>
        <authorList>
            <consortium name="The Broad Institute Genomics Platform"/>
            <consortium name="The Broad Institute Genome Sequencing Center for Infectious Disease"/>
            <person name="Wu L."/>
            <person name="Ma J."/>
        </authorList>
    </citation>
    <scope>NUCLEOTIDE SEQUENCE [LARGE SCALE GENOMIC DNA]</scope>
    <source>
        <strain evidence="8">CGMCC 1.13574</strain>
    </source>
</reference>
<evidence type="ECO:0000256" key="3">
    <source>
        <dbReference type="ARBA" id="ARBA00023235"/>
    </source>
</evidence>
<evidence type="ECO:0000256" key="4">
    <source>
        <dbReference type="PROSITE-ProRule" id="PRU00182"/>
    </source>
</evidence>
<dbReference type="PANTHER" id="PTHR21600:SF44">
    <property type="entry name" value="RIBOSOMAL LARGE SUBUNIT PSEUDOURIDINE SYNTHASE D"/>
    <property type="match status" value="1"/>
</dbReference>
<dbReference type="RefSeq" id="WP_386043563.1">
    <property type="nucleotide sequence ID" value="NZ_JBHUIO010000002.1"/>
</dbReference>
<dbReference type="CDD" id="cd00165">
    <property type="entry name" value="S4"/>
    <property type="match status" value="1"/>
</dbReference>
<comment type="caution">
    <text evidence="7">The sequence shown here is derived from an EMBL/GenBank/DDBJ whole genome shotgun (WGS) entry which is preliminary data.</text>
</comment>
<dbReference type="InterPro" id="IPR006225">
    <property type="entry name" value="PsdUridine_synth_RluC/D"/>
</dbReference>
<dbReference type="InterPro" id="IPR006145">
    <property type="entry name" value="PsdUridine_synth_RsuA/RluA"/>
</dbReference>
<comment type="function">
    <text evidence="5">Responsible for synthesis of pseudouridine from uracil.</text>
</comment>
<dbReference type="SUPFAM" id="SSF55120">
    <property type="entry name" value="Pseudouridine synthase"/>
    <property type="match status" value="1"/>
</dbReference>
<evidence type="ECO:0000256" key="2">
    <source>
        <dbReference type="ARBA" id="ARBA00010876"/>
    </source>
</evidence>
<dbReference type="InterPro" id="IPR050188">
    <property type="entry name" value="RluA_PseudoU_synthase"/>
</dbReference>
<dbReference type="NCBIfam" id="TIGR00005">
    <property type="entry name" value="rluA_subfam"/>
    <property type="match status" value="1"/>
</dbReference>
<keyword evidence="8" id="KW-1185">Reference proteome</keyword>
<protein>
    <recommendedName>
        <fullName evidence="5">Pseudouridine synthase</fullName>
        <ecNumber evidence="5">5.4.99.-</ecNumber>
    </recommendedName>
</protein>
<dbReference type="EC" id="5.4.99.-" evidence="5"/>
<dbReference type="SMART" id="SM00363">
    <property type="entry name" value="S4"/>
    <property type="match status" value="1"/>
</dbReference>
<evidence type="ECO:0000259" key="6">
    <source>
        <dbReference type="SMART" id="SM00363"/>
    </source>
</evidence>
<gene>
    <name evidence="7" type="ORF">ACFSOY_01300</name>
</gene>
<dbReference type="Gene3D" id="3.30.2350.10">
    <property type="entry name" value="Pseudouridine synthase"/>
    <property type="match status" value="1"/>
</dbReference>
<keyword evidence="3 5" id="KW-0413">Isomerase</keyword>
<keyword evidence="4" id="KW-0694">RNA-binding</keyword>
<dbReference type="Proteomes" id="UP001597343">
    <property type="component" value="Unassembled WGS sequence"/>
</dbReference>
<sequence length="307" mass="35308">MKDELYALTIDQEWAGKQIKEVLQKRLHMSRRVIRKLVAAQGVLVNGEPIWLSWRLAEGDHLRLILPAEESVDILPEPIPFQNVFEDEDVLVVEKRAGLIVHPTSGHWTGTLANGVVYDWQQRGIVARFRPVHRIDQWTSGLLVIAKNHHAHQLLSRQMMERTIDRAYTAIVNGVLERDEGLVVGPIGRNDDDFRVREVRADGQEASTEYRVTDRFAEGTQVDLKLHTGRTHQIRVHMKHLGHPLFGDAMYGTTDDQRWIERQALHAKLLGFVHPRSGEKMLFQSPLPEDMCRLVERLKGNSEERED</sequence>
<dbReference type="PANTHER" id="PTHR21600">
    <property type="entry name" value="MITOCHONDRIAL RNA PSEUDOURIDINE SYNTHASE"/>
    <property type="match status" value="1"/>
</dbReference>
<dbReference type="Pfam" id="PF00849">
    <property type="entry name" value="PseudoU_synth_2"/>
    <property type="match status" value="1"/>
</dbReference>
<dbReference type="PROSITE" id="PS50889">
    <property type="entry name" value="S4"/>
    <property type="match status" value="1"/>
</dbReference>
<dbReference type="InterPro" id="IPR020103">
    <property type="entry name" value="PsdUridine_synth_cat_dom_sf"/>
</dbReference>
<feature type="domain" description="RNA-binding S4" evidence="6">
    <location>
        <begin position="17"/>
        <end position="80"/>
    </location>
</feature>
<dbReference type="EMBL" id="JBHUIO010000002">
    <property type="protein sequence ID" value="MFD2168655.1"/>
    <property type="molecule type" value="Genomic_DNA"/>
</dbReference>
<dbReference type="Gene3D" id="3.10.290.10">
    <property type="entry name" value="RNA-binding S4 domain"/>
    <property type="match status" value="1"/>
</dbReference>
<name>A0ABW4ZSL2_9BACL</name>
<accession>A0ABW4ZSL2</accession>